<protein>
    <submittedName>
        <fullName evidence="5">S-adenosylmethionine:tRNA ribosyltransferase-isomerase</fullName>
        <ecNumber evidence="5">2.4.99.17</ecNumber>
    </submittedName>
</protein>
<name>A0A645DIB6_9ZZZZ</name>
<keyword evidence="5" id="KW-0328">Glycosyltransferase</keyword>
<sequence>MHSEYYEIPRDAADAINGARHRGKRVVAVGTTSVRTMEGAYARFFGSEPGHDLPACSGETNIFIYPGFRFMTSDALITNFHLPESTLIMLVSAFYGYERTMEAYRHAIVNRYRFFSFGDAMYLERRSGEDEKSEHFS</sequence>
<evidence type="ECO:0000256" key="2">
    <source>
        <dbReference type="ARBA" id="ARBA00022679"/>
    </source>
</evidence>
<dbReference type="InterPro" id="IPR042118">
    <property type="entry name" value="QueA_dom1"/>
</dbReference>
<comment type="caution">
    <text evidence="5">The sequence shown here is derived from an EMBL/GenBank/DDBJ whole genome shotgun (WGS) entry which is preliminary data.</text>
</comment>
<proteinExistence type="predicted"/>
<keyword evidence="3" id="KW-0949">S-adenosyl-L-methionine</keyword>
<keyword evidence="2 5" id="KW-0808">Transferase</keyword>
<keyword evidence="4" id="KW-0671">Queuosine biosynthesis</keyword>
<keyword evidence="5" id="KW-0413">Isomerase</keyword>
<dbReference type="Gene3D" id="3.40.1780.10">
    <property type="entry name" value="QueA-like"/>
    <property type="match status" value="1"/>
</dbReference>
<accession>A0A645DIB6</accession>
<reference evidence="5" key="1">
    <citation type="submission" date="2019-08" db="EMBL/GenBank/DDBJ databases">
        <authorList>
            <person name="Kucharzyk K."/>
            <person name="Murdoch R.W."/>
            <person name="Higgins S."/>
            <person name="Loffler F."/>
        </authorList>
    </citation>
    <scope>NUCLEOTIDE SEQUENCE</scope>
</reference>
<dbReference type="AlphaFoldDB" id="A0A645DIB6"/>
<gene>
    <name evidence="5" type="primary">queA_42</name>
    <name evidence="5" type="ORF">SDC9_136147</name>
</gene>
<dbReference type="GO" id="GO:0008616">
    <property type="term" value="P:tRNA queuosine(34) biosynthetic process"/>
    <property type="evidence" value="ECO:0007669"/>
    <property type="project" value="UniProtKB-KW"/>
</dbReference>
<dbReference type="SUPFAM" id="SSF111337">
    <property type="entry name" value="QueA-like"/>
    <property type="match status" value="1"/>
</dbReference>
<dbReference type="EC" id="2.4.99.17" evidence="5"/>
<dbReference type="InterPro" id="IPR003699">
    <property type="entry name" value="QueA"/>
</dbReference>
<dbReference type="Pfam" id="PF02547">
    <property type="entry name" value="Queuosine_synth"/>
    <property type="match status" value="1"/>
</dbReference>
<dbReference type="PANTHER" id="PTHR30307:SF0">
    <property type="entry name" value="S-ADENOSYLMETHIONINE:TRNA RIBOSYLTRANSFERASE-ISOMERASE"/>
    <property type="match status" value="1"/>
</dbReference>
<organism evidence="5">
    <name type="scientific">bioreactor metagenome</name>
    <dbReference type="NCBI Taxonomy" id="1076179"/>
    <lineage>
        <taxon>unclassified sequences</taxon>
        <taxon>metagenomes</taxon>
        <taxon>ecological metagenomes</taxon>
    </lineage>
</organism>
<dbReference type="PANTHER" id="PTHR30307">
    <property type="entry name" value="S-ADENOSYLMETHIONINE:TRNA RIBOSYLTRANSFERASE-ISOMERASE"/>
    <property type="match status" value="1"/>
</dbReference>
<dbReference type="InterPro" id="IPR036100">
    <property type="entry name" value="QueA_sf"/>
</dbReference>
<evidence type="ECO:0000313" key="5">
    <source>
        <dbReference type="EMBL" id="MPM89039.1"/>
    </source>
</evidence>
<evidence type="ECO:0000256" key="4">
    <source>
        <dbReference type="ARBA" id="ARBA00022785"/>
    </source>
</evidence>
<dbReference type="EMBL" id="VSSQ01036533">
    <property type="protein sequence ID" value="MPM89039.1"/>
    <property type="molecule type" value="Genomic_DNA"/>
</dbReference>
<dbReference type="GO" id="GO:0051075">
    <property type="term" value="F:S-adenosylmethionine:tRNA ribosyltransferase-isomerase activity"/>
    <property type="evidence" value="ECO:0007669"/>
    <property type="project" value="UniProtKB-EC"/>
</dbReference>
<evidence type="ECO:0000256" key="1">
    <source>
        <dbReference type="ARBA" id="ARBA00022490"/>
    </source>
</evidence>
<keyword evidence="1" id="KW-0963">Cytoplasm</keyword>
<evidence type="ECO:0000256" key="3">
    <source>
        <dbReference type="ARBA" id="ARBA00022691"/>
    </source>
</evidence>